<dbReference type="Pfam" id="PF14078">
    <property type="entry name" value="DUF4259"/>
    <property type="match status" value="1"/>
</dbReference>
<reference evidence="1 2" key="1">
    <citation type="submission" date="2017-04" db="EMBL/GenBank/DDBJ databases">
        <authorList>
            <person name="Afonso C.L."/>
            <person name="Miller P.J."/>
            <person name="Scott M.A."/>
            <person name="Spackman E."/>
            <person name="Goraichik I."/>
            <person name="Dimitrov K.M."/>
            <person name="Suarez D.L."/>
            <person name="Swayne D.E."/>
        </authorList>
    </citation>
    <scope>NUCLEOTIDE SEQUENCE [LARGE SCALE GENOMIC DNA]</scope>
    <source>
        <strain evidence="1 2">11</strain>
    </source>
</reference>
<dbReference type="STRING" id="1852522.SAMN06295960_1976"/>
<dbReference type="InterPro" id="IPR025355">
    <property type="entry name" value="DUF4259"/>
</dbReference>
<organism evidence="1 2">
    <name type="scientific">Paenibacillus aquistagni</name>
    <dbReference type="NCBI Taxonomy" id="1852522"/>
    <lineage>
        <taxon>Bacteria</taxon>
        <taxon>Bacillati</taxon>
        <taxon>Bacillota</taxon>
        <taxon>Bacilli</taxon>
        <taxon>Bacillales</taxon>
        <taxon>Paenibacillaceae</taxon>
        <taxon>Paenibacillus</taxon>
    </lineage>
</organism>
<evidence type="ECO:0000313" key="2">
    <source>
        <dbReference type="Proteomes" id="UP000193834"/>
    </source>
</evidence>
<accession>A0A1X7K2G9</accession>
<dbReference type="Proteomes" id="UP000193834">
    <property type="component" value="Unassembled WGS sequence"/>
</dbReference>
<evidence type="ECO:0008006" key="3">
    <source>
        <dbReference type="Google" id="ProtNLM"/>
    </source>
</evidence>
<protein>
    <recommendedName>
        <fullName evidence="3">DUF4259 domain-containing protein</fullName>
    </recommendedName>
</protein>
<dbReference type="OrthoDB" id="191350at2"/>
<proteinExistence type="predicted"/>
<name>A0A1X7K2G9_9BACL</name>
<gene>
    <name evidence="1" type="ORF">SAMN06295960_1976</name>
</gene>
<dbReference type="RefSeq" id="WP_085494207.1">
    <property type="nucleotide sequence ID" value="NZ_FXAZ01000002.1"/>
</dbReference>
<dbReference type="EMBL" id="FXAZ01000002">
    <property type="protein sequence ID" value="SMG34870.1"/>
    <property type="molecule type" value="Genomic_DNA"/>
</dbReference>
<dbReference type="AlphaFoldDB" id="A0A1X7K2G9"/>
<sequence>MGAWGYGNLENDSVLDWVEELLESNDLSLISEAIDEVLEDDELDADTASIAIGAAEVLAALQGRHGEEAYDEELAAWMKQRLGQGADLLPKAQAALTKILDESELKTLWEESESYEEWVRTIKELEQRLVNKR</sequence>
<evidence type="ECO:0000313" key="1">
    <source>
        <dbReference type="EMBL" id="SMG34870.1"/>
    </source>
</evidence>
<keyword evidence="2" id="KW-1185">Reference proteome</keyword>